<evidence type="ECO:0000313" key="1">
    <source>
        <dbReference type="EMBL" id="QPT09863.1"/>
    </source>
</evidence>
<evidence type="ECO:0000313" key="2">
    <source>
        <dbReference type="Proteomes" id="UP000594836"/>
    </source>
</evidence>
<dbReference type="EMBL" id="CP065713">
    <property type="protein sequence ID" value="QPT09863.1"/>
    <property type="molecule type" value="Genomic_DNA"/>
</dbReference>
<proteinExistence type="predicted"/>
<name>A0A7T3ABX9_SPHPI</name>
<gene>
    <name evidence="1" type="ORF">I6G38_06375</name>
</gene>
<dbReference type="Proteomes" id="UP000594836">
    <property type="component" value="Chromosome"/>
</dbReference>
<accession>A0A7T3ABX9</accession>
<dbReference type="AlphaFoldDB" id="A0A7T3ABX9"/>
<protein>
    <submittedName>
        <fullName evidence="1">Uncharacterized protein</fullName>
    </submittedName>
</protein>
<dbReference type="RefSeq" id="WP_197939255.1">
    <property type="nucleotide sequence ID" value="NZ_CP065713.1"/>
</dbReference>
<reference evidence="1 2" key="1">
    <citation type="submission" date="2020-12" db="EMBL/GenBank/DDBJ databases">
        <title>FDA dAtabase for Regulatory Grade micrObial Sequences (FDA-ARGOS): Supporting development and validation of Infectious Disease Dx tests.</title>
        <authorList>
            <person name="Sproer C."/>
            <person name="Gronow S."/>
            <person name="Severitt S."/>
            <person name="Schroder I."/>
            <person name="Tallon L."/>
            <person name="Sadzewicz L."/>
            <person name="Zhao X."/>
            <person name="Boylan J."/>
            <person name="Ott S."/>
            <person name="Bowen H."/>
            <person name="Vavikolanu K."/>
            <person name="Mehta A."/>
            <person name="Aluvathingal J."/>
            <person name="Nadendla S."/>
            <person name="Lowell S."/>
            <person name="Myers T."/>
            <person name="Yan Y."/>
            <person name="Sichtig H."/>
        </authorList>
    </citation>
    <scope>NUCLEOTIDE SEQUENCE [LARGE SCALE GENOMIC DNA]</scope>
    <source>
        <strain evidence="1 2">FDAARGOS_881</strain>
    </source>
</reference>
<organism evidence="1 2">
    <name type="scientific">Sphingomonas paucimobilis</name>
    <name type="common">Pseudomonas paucimobilis</name>
    <dbReference type="NCBI Taxonomy" id="13689"/>
    <lineage>
        <taxon>Bacteria</taxon>
        <taxon>Pseudomonadati</taxon>
        <taxon>Pseudomonadota</taxon>
        <taxon>Alphaproteobacteria</taxon>
        <taxon>Sphingomonadales</taxon>
        <taxon>Sphingomonadaceae</taxon>
        <taxon>Sphingomonas</taxon>
    </lineage>
</organism>
<sequence length="94" mass="10665">MARQARRPRWRTIRPDPAQIGPILRELGFVGAAADPCRVSASHDDTGRWRRIHAHYPDGWSCVVNLRADGSYSMSQSLRMQVRGGRKPDQQVAR</sequence>